<evidence type="ECO:0000313" key="2">
    <source>
        <dbReference type="EMBL" id="OSS52948.1"/>
    </source>
</evidence>
<sequence>MSTPDLSLCGTTASVNCPKDFVSPPASSRPLDVNSNQAPWDVISNLWDLKSNPKSNSNGYVSLSLAENNLMHNELRDYINAQQLIDPPPPASSLTYGSGPYGSPGEMAQVEMRILSGPGSSSQRPSVQPSSKIHC</sequence>
<evidence type="ECO:0000313" key="3">
    <source>
        <dbReference type="Proteomes" id="UP000193240"/>
    </source>
</evidence>
<reference evidence="2 3" key="1">
    <citation type="journal article" date="2017" name="Genome Announc.">
        <title>Genome sequence of the saprophytic ascomycete Epicoccum nigrum ICMP 19927 strain isolated from New Zealand.</title>
        <authorList>
            <person name="Fokin M."/>
            <person name="Fleetwood D."/>
            <person name="Weir B.S."/>
            <person name="Villas-Boas S.G."/>
        </authorList>
    </citation>
    <scope>NUCLEOTIDE SEQUENCE [LARGE SCALE GENOMIC DNA]</scope>
    <source>
        <strain evidence="2 3">ICMP 19927</strain>
    </source>
</reference>
<dbReference type="InterPro" id="IPR015421">
    <property type="entry name" value="PyrdxlP-dep_Trfase_major"/>
</dbReference>
<dbReference type="Proteomes" id="UP000193240">
    <property type="component" value="Unassembled WGS sequence"/>
</dbReference>
<accession>A0A1Y2MCH5</accession>
<dbReference type="STRING" id="105696.A0A1Y2MCH5"/>
<dbReference type="Gene3D" id="3.90.1150.10">
    <property type="entry name" value="Aspartate Aminotransferase, domain 1"/>
    <property type="match status" value="1"/>
</dbReference>
<organism evidence="2 3">
    <name type="scientific">Epicoccum nigrum</name>
    <name type="common">Soil fungus</name>
    <name type="synonym">Epicoccum purpurascens</name>
    <dbReference type="NCBI Taxonomy" id="105696"/>
    <lineage>
        <taxon>Eukaryota</taxon>
        <taxon>Fungi</taxon>
        <taxon>Dikarya</taxon>
        <taxon>Ascomycota</taxon>
        <taxon>Pezizomycotina</taxon>
        <taxon>Dothideomycetes</taxon>
        <taxon>Pleosporomycetidae</taxon>
        <taxon>Pleosporales</taxon>
        <taxon>Pleosporineae</taxon>
        <taxon>Didymellaceae</taxon>
        <taxon>Epicoccum</taxon>
    </lineage>
</organism>
<dbReference type="EMBL" id="KZ107839">
    <property type="protein sequence ID" value="OSS52948.1"/>
    <property type="molecule type" value="Genomic_DNA"/>
</dbReference>
<dbReference type="InterPro" id="IPR015422">
    <property type="entry name" value="PyrdxlP-dep_Trfase_small"/>
</dbReference>
<dbReference type="Gene3D" id="3.40.640.10">
    <property type="entry name" value="Type I PLP-dependent aspartate aminotransferase-like (Major domain)"/>
    <property type="match status" value="1"/>
</dbReference>
<name>A0A1Y2MCH5_EPING</name>
<gene>
    <name evidence="2" type="ORF">B5807_01900</name>
</gene>
<dbReference type="InParanoid" id="A0A1Y2MCH5"/>
<keyword evidence="3" id="KW-1185">Reference proteome</keyword>
<feature type="compositionally biased region" description="Low complexity" evidence="1">
    <location>
        <begin position="116"/>
        <end position="135"/>
    </location>
</feature>
<protein>
    <submittedName>
        <fullName evidence="2">Uncharacterized protein</fullName>
    </submittedName>
</protein>
<evidence type="ECO:0000256" key="1">
    <source>
        <dbReference type="SAM" id="MobiDB-lite"/>
    </source>
</evidence>
<feature type="region of interest" description="Disordered" evidence="1">
    <location>
        <begin position="84"/>
        <end position="135"/>
    </location>
</feature>
<proteinExistence type="predicted"/>
<dbReference type="AlphaFoldDB" id="A0A1Y2MCH5"/>